<dbReference type="GO" id="GO:0000993">
    <property type="term" value="F:RNA polymerase II complex binding"/>
    <property type="evidence" value="ECO:0007669"/>
    <property type="project" value="TreeGrafter"/>
</dbReference>
<evidence type="ECO:0000313" key="6">
    <source>
        <dbReference type="Proteomes" id="UP000076643"/>
    </source>
</evidence>
<evidence type="ECO:0000256" key="1">
    <source>
        <dbReference type="ARBA" id="ARBA00022737"/>
    </source>
</evidence>
<dbReference type="SUPFAM" id="SSF81901">
    <property type="entry name" value="HCP-like"/>
    <property type="match status" value="1"/>
</dbReference>
<dbReference type="GO" id="GO:0006368">
    <property type="term" value="P:transcription elongation by RNA polymerase II"/>
    <property type="evidence" value="ECO:0007669"/>
    <property type="project" value="TreeGrafter"/>
</dbReference>
<feature type="chain" id="PRO_5007881004" evidence="4">
    <location>
        <begin position="24"/>
        <end position="453"/>
    </location>
</feature>
<dbReference type="AlphaFoldDB" id="A0A166V6I0"/>
<keyword evidence="1" id="KW-0677">Repeat</keyword>
<dbReference type="GO" id="GO:0006355">
    <property type="term" value="P:regulation of DNA-templated transcription"/>
    <property type="evidence" value="ECO:0007669"/>
    <property type="project" value="InterPro"/>
</dbReference>
<organism evidence="5 6">
    <name type="scientific">Pseudoalteromonas luteoviolacea DSM 6061</name>
    <dbReference type="NCBI Taxonomy" id="1365250"/>
    <lineage>
        <taxon>Bacteria</taxon>
        <taxon>Pseudomonadati</taxon>
        <taxon>Pseudomonadota</taxon>
        <taxon>Gammaproteobacteria</taxon>
        <taxon>Alteromonadales</taxon>
        <taxon>Pseudoalteromonadaceae</taxon>
        <taxon>Pseudoalteromonas</taxon>
    </lineage>
</organism>
<dbReference type="PATRIC" id="fig|1365250.3.peg.4518"/>
<dbReference type="Pfam" id="PF13432">
    <property type="entry name" value="TPR_16"/>
    <property type="match status" value="1"/>
</dbReference>
<keyword evidence="4" id="KW-0732">Signal</keyword>
<proteinExistence type="predicted"/>
<dbReference type="SMART" id="SM00028">
    <property type="entry name" value="TPR"/>
    <property type="match status" value="4"/>
</dbReference>
<keyword evidence="2 3" id="KW-0802">TPR repeat</keyword>
<dbReference type="InterPro" id="IPR031101">
    <property type="entry name" value="Ctr9"/>
</dbReference>
<accession>A0A166V6I0</accession>
<evidence type="ECO:0000256" key="2">
    <source>
        <dbReference type="ARBA" id="ARBA00022803"/>
    </source>
</evidence>
<dbReference type="InterPro" id="IPR019734">
    <property type="entry name" value="TPR_rpt"/>
</dbReference>
<dbReference type="PROSITE" id="PS50005">
    <property type="entry name" value="TPR"/>
    <property type="match status" value="3"/>
</dbReference>
<feature type="repeat" description="TPR" evidence="3">
    <location>
        <begin position="122"/>
        <end position="155"/>
    </location>
</feature>
<dbReference type="Gene3D" id="1.25.40.10">
    <property type="entry name" value="Tetratricopeptide repeat domain"/>
    <property type="match status" value="3"/>
</dbReference>
<dbReference type="EMBL" id="AUYB01000136">
    <property type="protein sequence ID" value="KZN31774.1"/>
    <property type="molecule type" value="Genomic_DNA"/>
</dbReference>
<feature type="signal peptide" evidence="4">
    <location>
        <begin position="1"/>
        <end position="23"/>
    </location>
</feature>
<dbReference type="InterPro" id="IPR011990">
    <property type="entry name" value="TPR-like_helical_dom_sf"/>
</dbReference>
<evidence type="ECO:0000256" key="4">
    <source>
        <dbReference type="SAM" id="SignalP"/>
    </source>
</evidence>
<dbReference type="SUPFAM" id="SSF48452">
    <property type="entry name" value="TPR-like"/>
    <property type="match status" value="1"/>
</dbReference>
<sequence>MNRKHAYGLALLSFIFASLCVKAQQFQLELAPINFVLPAFSEEYSDREVTLAPDEYELAEKLKSLLDKKDYKQVRDELVTYYNIELSPALLMIKAQVYFSLKEYSKAIKVYEYILKRKPQLVRAHEDLGQLYLFTEQLYKAQTHFAKAISYGSNNAMVHGQLGYLNLQSNGAFSALYAYQKAYSLEPNNRQWQQGLLTSLVQAKMFPSALALLEEFIEKDTLNQSLWLTKAAINLEQKQNLDALQSLEYALLLGELPHQNKLVMISLHFEQSHYDRAMSLLKSSAKENKVKFSEVGNYLYRLNAANRWSDSEWLLNHFADSDTLSDFDKSTLAYTQAQILEAKGKLTQASKYYADSLQKNANNSSALLSYAYLQLQQKNFILSEQLFIRAQSFENVKLQAMLGRAQLYINTDDIQAAYNLLLDVNSKYPETQGLQDKIEILANITKIENTNKL</sequence>
<protein>
    <submittedName>
        <fullName evidence="5">Uncharacterized protein</fullName>
    </submittedName>
</protein>
<feature type="repeat" description="TPR" evidence="3">
    <location>
        <begin position="88"/>
        <end position="121"/>
    </location>
</feature>
<dbReference type="RefSeq" id="WP_162269623.1">
    <property type="nucleotide sequence ID" value="NZ_AQHB01000047.1"/>
</dbReference>
<dbReference type="PANTHER" id="PTHR14027:SF2">
    <property type="entry name" value="RNA POLYMERASE-ASSOCIATED PROTEIN CTR9 HOMOLOG"/>
    <property type="match status" value="1"/>
</dbReference>
<comment type="caution">
    <text evidence="5">The sequence shown here is derived from an EMBL/GenBank/DDBJ whole genome shotgun (WGS) entry which is preliminary data.</text>
</comment>
<gene>
    <name evidence="5" type="ORF">N475_04765</name>
</gene>
<dbReference type="PANTHER" id="PTHR14027">
    <property type="entry name" value="RNA POLYMERASE-ASSOCIATED PROTEIN CTR9"/>
    <property type="match status" value="1"/>
</dbReference>
<dbReference type="Proteomes" id="UP000076643">
    <property type="component" value="Unassembled WGS sequence"/>
</dbReference>
<evidence type="ECO:0000313" key="5">
    <source>
        <dbReference type="EMBL" id="KZN31774.1"/>
    </source>
</evidence>
<keyword evidence="6" id="KW-1185">Reference proteome</keyword>
<reference evidence="5 6" key="1">
    <citation type="submission" date="2013-07" db="EMBL/GenBank/DDBJ databases">
        <title>Comparative Genomic and Metabolomic Analysis of Twelve Strains of Pseudoalteromonas luteoviolacea.</title>
        <authorList>
            <person name="Vynne N.G."/>
            <person name="Mansson M."/>
            <person name="Gram L."/>
        </authorList>
    </citation>
    <scope>NUCLEOTIDE SEQUENCE [LARGE SCALE GENOMIC DNA]</scope>
    <source>
        <strain evidence="5 6">DSM 6061</strain>
    </source>
</reference>
<evidence type="ECO:0000256" key="3">
    <source>
        <dbReference type="PROSITE-ProRule" id="PRU00339"/>
    </source>
</evidence>
<name>A0A166V6I0_9GAMM</name>
<feature type="repeat" description="TPR" evidence="3">
    <location>
        <begin position="156"/>
        <end position="189"/>
    </location>
</feature>